<keyword evidence="3" id="KW-1185">Reference proteome</keyword>
<proteinExistence type="predicted"/>
<dbReference type="AlphaFoldDB" id="A0A1I3MF62"/>
<feature type="transmembrane region" description="Helical" evidence="1">
    <location>
        <begin position="37"/>
        <end position="56"/>
    </location>
</feature>
<evidence type="ECO:0000256" key="1">
    <source>
        <dbReference type="SAM" id="Phobius"/>
    </source>
</evidence>
<evidence type="ECO:0000313" key="3">
    <source>
        <dbReference type="Proteomes" id="UP000199110"/>
    </source>
</evidence>
<dbReference type="Proteomes" id="UP000199110">
    <property type="component" value="Unassembled WGS sequence"/>
</dbReference>
<organism evidence="2 3">
    <name type="scientific">Jannaschia pohangensis</name>
    <dbReference type="NCBI Taxonomy" id="390807"/>
    <lineage>
        <taxon>Bacteria</taxon>
        <taxon>Pseudomonadati</taxon>
        <taxon>Pseudomonadota</taxon>
        <taxon>Alphaproteobacteria</taxon>
        <taxon>Rhodobacterales</taxon>
        <taxon>Roseobacteraceae</taxon>
        <taxon>Jannaschia</taxon>
    </lineage>
</organism>
<dbReference type="RefSeq" id="WP_092779475.1">
    <property type="nucleotide sequence ID" value="NZ_FORA01000002.1"/>
</dbReference>
<gene>
    <name evidence="2" type="ORF">SAMN04488095_1820</name>
</gene>
<dbReference type="EMBL" id="FORA01000002">
    <property type="protein sequence ID" value="SFI95355.1"/>
    <property type="molecule type" value="Genomic_DNA"/>
</dbReference>
<keyword evidence="1" id="KW-0472">Membrane</keyword>
<dbReference type="OrthoDB" id="7851333at2"/>
<name>A0A1I3MF62_9RHOB</name>
<accession>A0A1I3MF62</accession>
<sequence length="169" mass="17914">MIRPEAKARLLRWREALIGASCAVAGLWLWLATAGLPALFGAVAMAIGAVLILSGMRRARFRSTHQDPGIVRIVEGRISYMGPVTGGSVALDDLVAVTLLRDDTGAAWCLTPEAERDLVIPEGAIGAEGLLDALAPLPGLDSGAMVRAVQSRTGASITVWRREQFRALT</sequence>
<keyword evidence="1" id="KW-0812">Transmembrane</keyword>
<feature type="transmembrane region" description="Helical" evidence="1">
    <location>
        <begin position="12"/>
        <end position="31"/>
    </location>
</feature>
<reference evidence="2 3" key="1">
    <citation type="submission" date="2016-10" db="EMBL/GenBank/DDBJ databases">
        <authorList>
            <person name="de Groot N.N."/>
        </authorList>
    </citation>
    <scope>NUCLEOTIDE SEQUENCE [LARGE SCALE GENOMIC DNA]</scope>
    <source>
        <strain evidence="2 3">DSM 19073</strain>
    </source>
</reference>
<evidence type="ECO:0000313" key="2">
    <source>
        <dbReference type="EMBL" id="SFI95355.1"/>
    </source>
</evidence>
<protein>
    <submittedName>
        <fullName evidence="2">Uncharacterized protein</fullName>
    </submittedName>
</protein>
<keyword evidence="1" id="KW-1133">Transmembrane helix</keyword>
<dbReference type="STRING" id="390807.SAMN04488095_1820"/>